<dbReference type="Pfam" id="PF00753">
    <property type="entry name" value="Lactamase_B"/>
    <property type="match status" value="1"/>
</dbReference>
<organism evidence="2">
    <name type="scientific">marine sediment metagenome</name>
    <dbReference type="NCBI Taxonomy" id="412755"/>
    <lineage>
        <taxon>unclassified sequences</taxon>
        <taxon>metagenomes</taxon>
        <taxon>ecological metagenomes</taxon>
    </lineage>
</organism>
<dbReference type="InterPro" id="IPR001279">
    <property type="entry name" value="Metallo-B-lactamas"/>
</dbReference>
<protein>
    <recommendedName>
        <fullName evidence="1">Metallo-beta-lactamase domain-containing protein</fullName>
    </recommendedName>
</protein>
<sequence length="204" mass="23279">AEHLIHPARLMDSVKRAYGDKFFAVGTMLKISFPQRVIPVTTGDHIDLGDSKLKVYDTPGHARHHVVYFDKTSDSVFSGDALGSRYPGLPSFVLSPPPDYDKELARQSIDLIHGLHPKKINFTHCGQYDLDGQSDFYEKLKAKHDSWVNHVLEILKERQDMSHSEIFDKFVAKVPDLKHYPAQFFSFNLSLKGILKYLKRLGQI</sequence>
<feature type="non-terminal residue" evidence="2">
    <location>
        <position position="1"/>
    </location>
</feature>
<name>A0A0F9D046_9ZZZZ</name>
<dbReference type="PANTHER" id="PTHR42951:SF22">
    <property type="entry name" value="METALLO BETA-LACTAMASE SUPERFAMILY LIPOPROTEIN"/>
    <property type="match status" value="1"/>
</dbReference>
<feature type="domain" description="Metallo-beta-lactamase" evidence="1">
    <location>
        <begin position="11"/>
        <end position="124"/>
    </location>
</feature>
<dbReference type="SUPFAM" id="SSF56281">
    <property type="entry name" value="Metallo-hydrolase/oxidoreductase"/>
    <property type="match status" value="1"/>
</dbReference>
<accession>A0A0F9D046</accession>
<dbReference type="EMBL" id="LAZR01030986">
    <property type="protein sequence ID" value="KKL55033.1"/>
    <property type="molecule type" value="Genomic_DNA"/>
</dbReference>
<dbReference type="PANTHER" id="PTHR42951">
    <property type="entry name" value="METALLO-BETA-LACTAMASE DOMAIN-CONTAINING"/>
    <property type="match status" value="1"/>
</dbReference>
<dbReference type="InterPro" id="IPR050855">
    <property type="entry name" value="NDM-1-like"/>
</dbReference>
<evidence type="ECO:0000313" key="2">
    <source>
        <dbReference type="EMBL" id="KKL55033.1"/>
    </source>
</evidence>
<comment type="caution">
    <text evidence="2">The sequence shown here is derived from an EMBL/GenBank/DDBJ whole genome shotgun (WGS) entry which is preliminary data.</text>
</comment>
<dbReference type="Gene3D" id="3.60.15.10">
    <property type="entry name" value="Ribonuclease Z/Hydroxyacylglutathione hydrolase-like"/>
    <property type="match status" value="1"/>
</dbReference>
<dbReference type="InterPro" id="IPR036866">
    <property type="entry name" value="RibonucZ/Hydroxyglut_hydro"/>
</dbReference>
<gene>
    <name evidence="2" type="ORF">LCGC14_2259480</name>
</gene>
<reference evidence="2" key="1">
    <citation type="journal article" date="2015" name="Nature">
        <title>Complex archaea that bridge the gap between prokaryotes and eukaryotes.</title>
        <authorList>
            <person name="Spang A."/>
            <person name="Saw J.H."/>
            <person name="Jorgensen S.L."/>
            <person name="Zaremba-Niedzwiedzka K."/>
            <person name="Martijn J."/>
            <person name="Lind A.E."/>
            <person name="van Eijk R."/>
            <person name="Schleper C."/>
            <person name="Guy L."/>
            <person name="Ettema T.J."/>
        </authorList>
    </citation>
    <scope>NUCLEOTIDE SEQUENCE</scope>
</reference>
<dbReference type="AlphaFoldDB" id="A0A0F9D046"/>
<proteinExistence type="predicted"/>
<evidence type="ECO:0000259" key="1">
    <source>
        <dbReference type="Pfam" id="PF00753"/>
    </source>
</evidence>